<evidence type="ECO:0000256" key="2">
    <source>
        <dbReference type="ARBA" id="ARBA00004653"/>
    </source>
</evidence>
<evidence type="ECO:0000256" key="9">
    <source>
        <dbReference type="ARBA" id="ARBA00022989"/>
    </source>
</evidence>
<evidence type="ECO:0000256" key="12">
    <source>
        <dbReference type="RuleBase" id="RU910715"/>
    </source>
</evidence>
<evidence type="ECO:0000256" key="7">
    <source>
        <dbReference type="ARBA" id="ARBA00022692"/>
    </source>
</evidence>
<dbReference type="EMBL" id="BNJQ01000002">
    <property type="protein sequence ID" value="GHP02016.1"/>
    <property type="molecule type" value="Genomic_DNA"/>
</dbReference>
<dbReference type="OrthoDB" id="409725at2759"/>
<feature type="transmembrane region" description="Helical" evidence="12">
    <location>
        <begin position="137"/>
        <end position="158"/>
    </location>
</feature>
<keyword evidence="9 12" id="KW-1133">Transmembrane helix</keyword>
<feature type="transmembrane region" description="Helical" evidence="12">
    <location>
        <begin position="197"/>
        <end position="218"/>
    </location>
</feature>
<evidence type="ECO:0000256" key="5">
    <source>
        <dbReference type="ARBA" id="ARBA00022475"/>
    </source>
</evidence>
<feature type="transmembrane region" description="Helical" evidence="12">
    <location>
        <begin position="46"/>
        <end position="64"/>
    </location>
</feature>
<evidence type="ECO:0000256" key="6">
    <source>
        <dbReference type="ARBA" id="ARBA00022597"/>
    </source>
</evidence>
<comment type="subcellular location">
    <subcellularLocation>
        <location evidence="1 12">Cell membrane</location>
        <topology evidence="1 12">Multi-pass membrane protein</topology>
    </subcellularLocation>
    <subcellularLocation>
        <location evidence="2">Golgi apparatus membrane</location>
        <topology evidence="2">Multi-pass membrane protein</topology>
    </subcellularLocation>
</comment>
<gene>
    <name evidence="13" type="ORF">PPROV_000077200</name>
</gene>
<evidence type="ECO:0000256" key="10">
    <source>
        <dbReference type="ARBA" id="ARBA00023034"/>
    </source>
</evidence>
<dbReference type="InterPro" id="IPR004316">
    <property type="entry name" value="SWEET_rpt"/>
</dbReference>
<dbReference type="Proteomes" id="UP000660262">
    <property type="component" value="Unassembled WGS sequence"/>
</dbReference>
<keyword evidence="8" id="KW-0677">Repeat</keyword>
<keyword evidence="5" id="KW-1003">Cell membrane</keyword>
<evidence type="ECO:0000256" key="8">
    <source>
        <dbReference type="ARBA" id="ARBA00022737"/>
    </source>
</evidence>
<organism evidence="13 14">
    <name type="scientific">Pycnococcus provasolii</name>
    <dbReference type="NCBI Taxonomy" id="41880"/>
    <lineage>
        <taxon>Eukaryota</taxon>
        <taxon>Viridiplantae</taxon>
        <taxon>Chlorophyta</taxon>
        <taxon>Pseudoscourfieldiophyceae</taxon>
        <taxon>Pseudoscourfieldiales</taxon>
        <taxon>Pycnococcaceae</taxon>
        <taxon>Pycnococcus</taxon>
    </lineage>
</organism>
<dbReference type="PANTHER" id="PTHR10791">
    <property type="entry name" value="RAG1-ACTIVATING PROTEIN 1"/>
    <property type="match status" value="1"/>
</dbReference>
<reference evidence="13" key="1">
    <citation type="submission" date="2020-10" db="EMBL/GenBank/DDBJ databases">
        <title>Unveiling of a novel bifunctional photoreceptor, Dualchrome1, isolated from a cosmopolitan green alga.</title>
        <authorList>
            <person name="Suzuki S."/>
            <person name="Kawachi M."/>
        </authorList>
    </citation>
    <scope>NUCLEOTIDE SEQUENCE</scope>
    <source>
        <strain evidence="13">NIES 2893</strain>
    </source>
</reference>
<evidence type="ECO:0000313" key="14">
    <source>
        <dbReference type="Proteomes" id="UP000660262"/>
    </source>
</evidence>
<dbReference type="FunFam" id="1.20.1280.290:FF:000004">
    <property type="entry name" value="Sugar transporter SWEET"/>
    <property type="match status" value="1"/>
</dbReference>
<dbReference type="InterPro" id="IPR047664">
    <property type="entry name" value="SWEET"/>
</dbReference>
<dbReference type="Pfam" id="PF03083">
    <property type="entry name" value="MtN3_slv"/>
    <property type="match status" value="2"/>
</dbReference>
<evidence type="ECO:0000256" key="3">
    <source>
        <dbReference type="ARBA" id="ARBA00007809"/>
    </source>
</evidence>
<keyword evidence="6 12" id="KW-0762">Sugar transport</keyword>
<sequence length="250" mass="26569">MSSSILTQHVAPALGTLVALLLFLAPLKTLKAAMQGKRLLGDINPVPFPLLATNCAGWVAYGYLLRDYYIVVANITGLVLAMHYTLQAYCLCSMGGERTEGKRKLLHGTVVGASLMMAYVGLVVALPLGDKEEARKLVLGLVCNAVIVCFYASPLAEVKTVIASKSSDALVFPMCLMNVINGTLWAVYGFALSDYLIAAPNALGALFGVLQCTLCAIYPRRRGESNAIPVNPSTEKLDALVSADPLSEAT</sequence>
<dbReference type="GO" id="GO:0005886">
    <property type="term" value="C:plasma membrane"/>
    <property type="evidence" value="ECO:0007669"/>
    <property type="project" value="UniProtKB-SubCell"/>
</dbReference>
<feature type="transmembrane region" description="Helical" evidence="12">
    <location>
        <begin position="6"/>
        <end position="25"/>
    </location>
</feature>
<comment type="function">
    <text evidence="12">Mediates both low-affinity uptake and efflux of sugar across the membrane.</text>
</comment>
<comment type="caution">
    <text evidence="13">The sequence shown here is derived from an EMBL/GenBank/DDBJ whole genome shotgun (WGS) entry which is preliminary data.</text>
</comment>
<keyword evidence="7 12" id="KW-0812">Transmembrane</keyword>
<evidence type="ECO:0000256" key="1">
    <source>
        <dbReference type="ARBA" id="ARBA00004651"/>
    </source>
</evidence>
<dbReference type="GO" id="GO:0000139">
    <property type="term" value="C:Golgi membrane"/>
    <property type="evidence" value="ECO:0007669"/>
    <property type="project" value="UniProtKB-SubCell"/>
</dbReference>
<accession>A0A830H4F8</accession>
<feature type="transmembrane region" description="Helical" evidence="12">
    <location>
        <begin position="170"/>
        <end position="191"/>
    </location>
</feature>
<dbReference type="AlphaFoldDB" id="A0A830H4F8"/>
<comment type="similarity">
    <text evidence="3 12">Belongs to the SWEET sugar transporter family.</text>
</comment>
<feature type="transmembrane region" description="Helical" evidence="12">
    <location>
        <begin position="70"/>
        <end position="92"/>
    </location>
</feature>
<dbReference type="Gene3D" id="1.20.1280.290">
    <property type="match status" value="2"/>
</dbReference>
<proteinExistence type="inferred from homology"/>
<evidence type="ECO:0000256" key="4">
    <source>
        <dbReference type="ARBA" id="ARBA00022448"/>
    </source>
</evidence>
<evidence type="ECO:0000313" key="13">
    <source>
        <dbReference type="EMBL" id="GHP02016.1"/>
    </source>
</evidence>
<keyword evidence="10" id="KW-0333">Golgi apparatus</keyword>
<name>A0A830H4F8_9CHLO</name>
<protein>
    <recommendedName>
        <fullName evidence="12">Bidirectional sugar transporter SWEET</fullName>
    </recommendedName>
</protein>
<keyword evidence="4 12" id="KW-0813">Transport</keyword>
<dbReference type="GO" id="GO:0051119">
    <property type="term" value="F:sugar transmembrane transporter activity"/>
    <property type="evidence" value="ECO:0007669"/>
    <property type="project" value="InterPro"/>
</dbReference>
<keyword evidence="11 12" id="KW-0472">Membrane</keyword>
<feature type="transmembrane region" description="Helical" evidence="12">
    <location>
        <begin position="104"/>
        <end position="125"/>
    </location>
</feature>
<dbReference type="PANTHER" id="PTHR10791:SF224">
    <property type="entry name" value="SUGAR TRANSPORTER SWEET"/>
    <property type="match status" value="1"/>
</dbReference>
<keyword evidence="14" id="KW-1185">Reference proteome</keyword>
<evidence type="ECO:0000256" key="11">
    <source>
        <dbReference type="ARBA" id="ARBA00023136"/>
    </source>
</evidence>